<feature type="chain" id="PRO_5047462220" evidence="1">
    <location>
        <begin position="24"/>
        <end position="351"/>
    </location>
</feature>
<evidence type="ECO:0000313" key="2">
    <source>
        <dbReference type="EMBL" id="MFD0916222.1"/>
    </source>
</evidence>
<dbReference type="Pfam" id="PF16868">
    <property type="entry name" value="NMT1_3"/>
    <property type="match status" value="1"/>
</dbReference>
<organism evidence="2 3">
    <name type="scientific">Pseudahrensia aquimaris</name>
    <dbReference type="NCBI Taxonomy" id="744461"/>
    <lineage>
        <taxon>Bacteria</taxon>
        <taxon>Pseudomonadati</taxon>
        <taxon>Pseudomonadota</taxon>
        <taxon>Alphaproteobacteria</taxon>
        <taxon>Hyphomicrobiales</taxon>
        <taxon>Ahrensiaceae</taxon>
        <taxon>Pseudahrensia</taxon>
    </lineage>
</organism>
<dbReference type="Proteomes" id="UP001597101">
    <property type="component" value="Unassembled WGS sequence"/>
</dbReference>
<keyword evidence="1" id="KW-0732">Signal</keyword>
<feature type="signal peptide" evidence="1">
    <location>
        <begin position="1"/>
        <end position="23"/>
    </location>
</feature>
<dbReference type="Gene3D" id="3.40.190.10">
    <property type="entry name" value="Periplasmic binding protein-like II"/>
    <property type="match status" value="2"/>
</dbReference>
<dbReference type="PANTHER" id="PTHR42941:SF1">
    <property type="entry name" value="SLL1037 PROTEIN"/>
    <property type="match status" value="1"/>
</dbReference>
<keyword evidence="3" id="KW-1185">Reference proteome</keyword>
<dbReference type="SUPFAM" id="SSF53850">
    <property type="entry name" value="Periplasmic binding protein-like II"/>
    <property type="match status" value="1"/>
</dbReference>
<comment type="caution">
    <text evidence="2">The sequence shown here is derived from an EMBL/GenBank/DDBJ whole genome shotgun (WGS) entry which is preliminary data.</text>
</comment>
<dbReference type="PANTHER" id="PTHR42941">
    <property type="entry name" value="SLL1037 PROTEIN"/>
    <property type="match status" value="1"/>
</dbReference>
<accession>A0ABW3FF58</accession>
<protein>
    <submittedName>
        <fullName evidence="2">TAXI family TRAP transporter solute-binding subunit</fullName>
    </submittedName>
</protein>
<sequence length="351" mass="36882">MKLAKSIMAAGFAALMATSSVKAAENLTGETASPGGSINLSMVHLAEIAAERGIANIQVSDGQTLTNSIQSVAEGKTDIAGTPYILPFLLAKGRGPYSKLGAEKGAELASNLRALYPVTLGIFTLYAYDSKGLKGWDDLEGKTIYNGPPRGGALTNARSILQLVSGIKEGDGYKGVQTNWGQATKTIMDGSADAVVLPVLFPDSRITQAVSSGNMTMWSVPIEKWNSEPFQKYLRAPGSAPFEIKLSEAVQPNGVTVISEDDTFRGLATIGGDIVNKNMPFELAKALTKAHIETLDRLKAKAPFAAQAGYGVVDIVKSGMCGPNPLKYHAGAVAAWEEAGFKIEDCAKPAG</sequence>
<proteinExistence type="predicted"/>
<dbReference type="RefSeq" id="WP_377212051.1">
    <property type="nucleotide sequence ID" value="NZ_JBHTJV010000003.1"/>
</dbReference>
<reference evidence="3" key="1">
    <citation type="journal article" date="2019" name="Int. J. Syst. Evol. Microbiol.">
        <title>The Global Catalogue of Microorganisms (GCM) 10K type strain sequencing project: providing services to taxonomists for standard genome sequencing and annotation.</title>
        <authorList>
            <consortium name="The Broad Institute Genomics Platform"/>
            <consortium name="The Broad Institute Genome Sequencing Center for Infectious Disease"/>
            <person name="Wu L."/>
            <person name="Ma J."/>
        </authorList>
    </citation>
    <scope>NUCLEOTIDE SEQUENCE [LARGE SCALE GENOMIC DNA]</scope>
    <source>
        <strain evidence="3">CCUG 60023</strain>
    </source>
</reference>
<dbReference type="InterPro" id="IPR011852">
    <property type="entry name" value="TRAP_TAXI"/>
</dbReference>
<dbReference type="EMBL" id="JBHTJV010000003">
    <property type="protein sequence ID" value="MFD0916222.1"/>
    <property type="molecule type" value="Genomic_DNA"/>
</dbReference>
<gene>
    <name evidence="2" type="ORF">ACFQ14_07380</name>
</gene>
<evidence type="ECO:0000256" key="1">
    <source>
        <dbReference type="SAM" id="SignalP"/>
    </source>
</evidence>
<evidence type="ECO:0000313" key="3">
    <source>
        <dbReference type="Proteomes" id="UP001597101"/>
    </source>
</evidence>
<name>A0ABW3FF58_9HYPH</name>